<name>A0A438FRV6_VITVI</name>
<accession>A0A438FRV6</accession>
<dbReference type="Proteomes" id="UP000288805">
    <property type="component" value="Unassembled WGS sequence"/>
</dbReference>
<gene>
    <name evidence="1" type="ORF">CK203_062668</name>
</gene>
<proteinExistence type="predicted"/>
<evidence type="ECO:0000313" key="2">
    <source>
        <dbReference type="Proteomes" id="UP000288805"/>
    </source>
</evidence>
<organism evidence="1 2">
    <name type="scientific">Vitis vinifera</name>
    <name type="common">Grape</name>
    <dbReference type="NCBI Taxonomy" id="29760"/>
    <lineage>
        <taxon>Eukaryota</taxon>
        <taxon>Viridiplantae</taxon>
        <taxon>Streptophyta</taxon>
        <taxon>Embryophyta</taxon>
        <taxon>Tracheophyta</taxon>
        <taxon>Spermatophyta</taxon>
        <taxon>Magnoliopsida</taxon>
        <taxon>eudicotyledons</taxon>
        <taxon>Gunneridae</taxon>
        <taxon>Pentapetalae</taxon>
        <taxon>rosids</taxon>
        <taxon>Vitales</taxon>
        <taxon>Vitaceae</taxon>
        <taxon>Viteae</taxon>
        <taxon>Vitis</taxon>
    </lineage>
</organism>
<protein>
    <recommendedName>
        <fullName evidence="3">Reverse transcriptase Ty1/copia-type domain-containing protein</fullName>
    </recommendedName>
</protein>
<dbReference type="EMBL" id="QGNW01000763">
    <property type="protein sequence ID" value="RVW62692.1"/>
    <property type="molecule type" value="Genomic_DNA"/>
</dbReference>
<dbReference type="AlphaFoldDB" id="A0A438FRV6"/>
<reference evidence="1 2" key="1">
    <citation type="journal article" date="2018" name="PLoS Genet.">
        <title>Population sequencing reveals clonal diversity and ancestral inbreeding in the grapevine cultivar Chardonnay.</title>
        <authorList>
            <person name="Roach M.J."/>
            <person name="Johnson D.L."/>
            <person name="Bohlmann J."/>
            <person name="van Vuuren H.J."/>
            <person name="Jones S.J."/>
            <person name="Pretorius I.S."/>
            <person name="Schmidt S.A."/>
            <person name="Borneman A.R."/>
        </authorList>
    </citation>
    <scope>NUCLEOTIDE SEQUENCE [LARGE SCALE GENOMIC DNA]</scope>
    <source>
        <strain evidence="2">cv. Chardonnay</strain>
        <tissue evidence="1">Leaf</tissue>
    </source>
</reference>
<evidence type="ECO:0000313" key="1">
    <source>
        <dbReference type="EMBL" id="RVW62692.1"/>
    </source>
</evidence>
<evidence type="ECO:0008006" key="3">
    <source>
        <dbReference type="Google" id="ProtNLM"/>
    </source>
</evidence>
<comment type="caution">
    <text evidence="1">The sequence shown here is derived from an EMBL/GenBank/DDBJ whole genome shotgun (WGS) entry which is preliminary data.</text>
</comment>
<sequence length="51" mass="5642">MISQMDLKNAFLNDDLQGKSLHDTLPSVSYNLGEVCKLKKALYGLKQTPCA</sequence>